<keyword evidence="2" id="KW-0812">Transmembrane</keyword>
<reference evidence="3" key="1">
    <citation type="journal article" date="2014" name="Int. J. Syst. Evol. Microbiol.">
        <title>Complete genome sequence of Corynebacterium casei LMG S-19264T (=DSM 44701T), isolated from a smear-ripened cheese.</title>
        <authorList>
            <consortium name="US DOE Joint Genome Institute (JGI-PGF)"/>
            <person name="Walter F."/>
            <person name="Albersmeier A."/>
            <person name="Kalinowski J."/>
            <person name="Ruckert C."/>
        </authorList>
    </citation>
    <scope>NUCLEOTIDE SEQUENCE</scope>
    <source>
        <strain evidence="3">CGMCC 1.15034</strain>
    </source>
</reference>
<dbReference type="EMBL" id="BMHC01000008">
    <property type="protein sequence ID" value="GGI26255.1"/>
    <property type="molecule type" value="Genomic_DNA"/>
</dbReference>
<proteinExistence type="predicted"/>
<protein>
    <submittedName>
        <fullName evidence="3">Uncharacterized protein</fullName>
    </submittedName>
</protein>
<dbReference type="AlphaFoldDB" id="A0AA87W6C6"/>
<comment type="caution">
    <text evidence="3">The sequence shown here is derived from an EMBL/GenBank/DDBJ whole genome shotgun (WGS) entry which is preliminary data.</text>
</comment>
<evidence type="ECO:0000313" key="3">
    <source>
        <dbReference type="EMBL" id="GGI26255.1"/>
    </source>
</evidence>
<feature type="transmembrane region" description="Helical" evidence="2">
    <location>
        <begin position="76"/>
        <end position="98"/>
    </location>
</feature>
<reference evidence="3" key="2">
    <citation type="submission" date="2022-12" db="EMBL/GenBank/DDBJ databases">
        <authorList>
            <person name="Sun Q."/>
            <person name="Zhou Y."/>
        </authorList>
    </citation>
    <scope>NUCLEOTIDE SEQUENCE</scope>
    <source>
        <strain evidence="3">CGMCC 1.15034</strain>
    </source>
</reference>
<keyword evidence="2" id="KW-0472">Membrane</keyword>
<keyword evidence="2" id="KW-1133">Transmembrane helix</keyword>
<gene>
    <name evidence="3" type="ORF">GCM10010987_38470</name>
</gene>
<sequence length="156" mass="17243">MQTRESIAETPVRRSSQSGRGMVRSRTSFRPDARLASNFDRQLQMRGAEFRPVPRPSDYQIYRSGPPDRTVSLNAMPIYIGAAMIAVAILLSTLITGLTSRYVGFEAPTDENMWLVDRLTGTVYRCQSEGRGKANCEADIATGSVGEQPKAPKNSR</sequence>
<feature type="region of interest" description="Disordered" evidence="1">
    <location>
        <begin position="1"/>
        <end position="31"/>
    </location>
</feature>
<accession>A0AA87W6C6</accession>
<evidence type="ECO:0000256" key="2">
    <source>
        <dbReference type="SAM" id="Phobius"/>
    </source>
</evidence>
<name>A0AA87W6C6_9BRAD</name>
<evidence type="ECO:0000256" key="1">
    <source>
        <dbReference type="SAM" id="MobiDB-lite"/>
    </source>
</evidence>
<dbReference type="Proteomes" id="UP000625079">
    <property type="component" value="Unassembled WGS sequence"/>
</dbReference>
<organism evidence="3 4">
    <name type="scientific">Bradyrhizobium guangdongense</name>
    <dbReference type="NCBI Taxonomy" id="1325090"/>
    <lineage>
        <taxon>Bacteria</taxon>
        <taxon>Pseudomonadati</taxon>
        <taxon>Pseudomonadota</taxon>
        <taxon>Alphaproteobacteria</taxon>
        <taxon>Hyphomicrobiales</taxon>
        <taxon>Nitrobacteraceae</taxon>
        <taxon>Bradyrhizobium</taxon>
    </lineage>
</organism>
<evidence type="ECO:0000313" key="4">
    <source>
        <dbReference type="Proteomes" id="UP000625079"/>
    </source>
</evidence>